<reference evidence="3" key="1">
    <citation type="submission" date="2025-08" db="UniProtKB">
        <authorList>
            <consortium name="RefSeq"/>
        </authorList>
    </citation>
    <scope>IDENTIFICATION</scope>
    <source>
        <tissue evidence="3">Whole organism</tissue>
    </source>
</reference>
<proteinExistence type="predicted"/>
<evidence type="ECO:0000256" key="1">
    <source>
        <dbReference type="SAM" id="MobiDB-lite"/>
    </source>
</evidence>
<dbReference type="KEGG" id="hazt:108667708"/>
<evidence type="ECO:0000313" key="3">
    <source>
        <dbReference type="RefSeq" id="XP_018010251.1"/>
    </source>
</evidence>
<feature type="region of interest" description="Disordered" evidence="1">
    <location>
        <begin position="167"/>
        <end position="228"/>
    </location>
</feature>
<dbReference type="RefSeq" id="XP_018010251.1">
    <property type="nucleotide sequence ID" value="XM_018154762.1"/>
</dbReference>
<organism evidence="2 3">
    <name type="scientific">Hyalella azteca</name>
    <name type="common">Amphipod</name>
    <dbReference type="NCBI Taxonomy" id="294128"/>
    <lineage>
        <taxon>Eukaryota</taxon>
        <taxon>Metazoa</taxon>
        <taxon>Ecdysozoa</taxon>
        <taxon>Arthropoda</taxon>
        <taxon>Crustacea</taxon>
        <taxon>Multicrustacea</taxon>
        <taxon>Malacostraca</taxon>
        <taxon>Eumalacostraca</taxon>
        <taxon>Peracarida</taxon>
        <taxon>Amphipoda</taxon>
        <taxon>Senticaudata</taxon>
        <taxon>Talitrida</taxon>
        <taxon>Talitroidea</taxon>
        <taxon>Hyalellidae</taxon>
        <taxon>Hyalella</taxon>
    </lineage>
</organism>
<evidence type="ECO:0000313" key="2">
    <source>
        <dbReference type="Proteomes" id="UP000694843"/>
    </source>
</evidence>
<dbReference type="Proteomes" id="UP000694843">
    <property type="component" value="Unplaced"/>
</dbReference>
<feature type="region of interest" description="Disordered" evidence="1">
    <location>
        <begin position="127"/>
        <end position="146"/>
    </location>
</feature>
<dbReference type="AlphaFoldDB" id="A0A8B7N8T4"/>
<feature type="compositionally biased region" description="Low complexity" evidence="1">
    <location>
        <begin position="344"/>
        <end position="357"/>
    </location>
</feature>
<feature type="compositionally biased region" description="Polar residues" evidence="1">
    <location>
        <begin position="302"/>
        <end position="331"/>
    </location>
</feature>
<feature type="compositionally biased region" description="Basic residues" evidence="1">
    <location>
        <begin position="178"/>
        <end position="189"/>
    </location>
</feature>
<gene>
    <name evidence="3" type="primary">LOC108667708</name>
</gene>
<name>A0A8B7N8T4_HYAAZ</name>
<feature type="compositionally biased region" description="Low complexity" evidence="1">
    <location>
        <begin position="252"/>
        <end position="276"/>
    </location>
</feature>
<protein>
    <submittedName>
        <fullName evidence="3">Serine/arginine repetitive matrix protein 1-like</fullName>
    </submittedName>
</protein>
<dbReference type="OrthoDB" id="6358435at2759"/>
<feature type="compositionally biased region" description="Basic and acidic residues" evidence="1">
    <location>
        <begin position="127"/>
        <end position="139"/>
    </location>
</feature>
<keyword evidence="2" id="KW-1185">Reference proteome</keyword>
<sequence length="365" mass="39006">MTREWCLLQCLNDAGDLVRLPLQLSNLGNTSSSDYKLEPGNPALYTSSVLAPVLQQRLQCLEPGVQESKELHASLEHLLQEQLSLLSEAQVQRSKKVQQLQMLRSICYQNGIIPDIEWPSRLGLKKKEESAAKKPHDNASKPVPSQEAPLDITNAVVAAAAQVVGTKNGSQNITTRRNPNKRTKLKPHSKASTATPAIDATKSATEESATIADPSLQADNDGDNNAIDGLQKSLTRLAVKNGIGNKNGSTKSSPLRPASRGSRGSPSKSRSPAPRSITPRTGNSPAPRCSPRPKPRPGSACKVSTGTQSMPETVTEENPATNSLGPETNSPLEPAAKAKRRLDSGSPSKSSRSSSESPVKQAWRS</sequence>
<feature type="region of interest" description="Disordered" evidence="1">
    <location>
        <begin position="240"/>
        <end position="365"/>
    </location>
</feature>
<accession>A0A8B7N8T4</accession>
<feature type="compositionally biased region" description="Polar residues" evidence="1">
    <location>
        <begin position="167"/>
        <end position="177"/>
    </location>
</feature>
<dbReference type="GeneID" id="108667708"/>